<dbReference type="Proteomes" id="UP000694863">
    <property type="component" value="Unplaced"/>
</dbReference>
<protein>
    <submittedName>
        <fullName evidence="2">Tropomyosin alpha-4 chain</fullName>
    </submittedName>
</protein>
<proteinExistence type="predicted"/>
<name>A0AC55D1L3_ECHTE</name>
<evidence type="ECO:0000313" key="1">
    <source>
        <dbReference type="Proteomes" id="UP000694863"/>
    </source>
</evidence>
<accession>A0AC55D1L3</accession>
<sequence>MAGLNSLEAVKRKIQALQQQADEAEDRAQGLQRELDGERERREKGRWGLVLSRDCRQCLLAPMWGRTGVGGGPDEVAPCRGMKVIENRAMKDEEKMEIQEMQLKEAKHIAEEADRKYEEVARKLVILEGELERAEERAEVSELKCGDLEEELKNVTNNLKSLEAASEKYSEKEDKYEEEIKLVSDKLKEAETRAEFAERTVAKLEKTIDDLEEKLAQAKEENVGLHQTLDQTLNELNCI</sequence>
<dbReference type="RefSeq" id="XP_045145624.1">
    <property type="nucleotide sequence ID" value="XM_045289689.1"/>
</dbReference>
<keyword evidence="1" id="KW-1185">Reference proteome</keyword>
<organism evidence="1 2">
    <name type="scientific">Echinops telfairi</name>
    <name type="common">Lesser hedgehog tenrec</name>
    <dbReference type="NCBI Taxonomy" id="9371"/>
    <lineage>
        <taxon>Eukaryota</taxon>
        <taxon>Metazoa</taxon>
        <taxon>Chordata</taxon>
        <taxon>Craniata</taxon>
        <taxon>Vertebrata</taxon>
        <taxon>Euteleostomi</taxon>
        <taxon>Mammalia</taxon>
        <taxon>Eutheria</taxon>
        <taxon>Afrotheria</taxon>
        <taxon>Tenrecidae</taxon>
        <taxon>Tenrecinae</taxon>
        <taxon>Echinops</taxon>
    </lineage>
</organism>
<gene>
    <name evidence="2" type="primary">TPM4</name>
</gene>
<evidence type="ECO:0000313" key="2">
    <source>
        <dbReference type="RefSeq" id="XP_045145624.1"/>
    </source>
</evidence>
<reference evidence="2" key="1">
    <citation type="submission" date="2025-08" db="UniProtKB">
        <authorList>
            <consortium name="RefSeq"/>
        </authorList>
    </citation>
    <scope>IDENTIFICATION</scope>
</reference>